<keyword evidence="3" id="KW-1185">Reference proteome</keyword>
<evidence type="ECO:0000313" key="2">
    <source>
        <dbReference type="EMBL" id="MBE9399490.1"/>
    </source>
</evidence>
<protein>
    <recommendedName>
        <fullName evidence="4">Acyloxyacyl hydrolase</fullName>
    </recommendedName>
</protein>
<evidence type="ECO:0000256" key="1">
    <source>
        <dbReference type="SAM" id="SignalP"/>
    </source>
</evidence>
<feature type="chain" id="PRO_5035265914" description="Acyloxyacyl hydrolase" evidence="1">
    <location>
        <begin position="26"/>
        <end position="195"/>
    </location>
</feature>
<dbReference type="AlphaFoldDB" id="A0A8J7FDI5"/>
<proteinExistence type="predicted"/>
<accession>A0A8J7FDI5</accession>
<evidence type="ECO:0000313" key="3">
    <source>
        <dbReference type="Proteomes" id="UP000640333"/>
    </source>
</evidence>
<comment type="caution">
    <text evidence="2">The sequence shown here is derived from an EMBL/GenBank/DDBJ whole genome shotgun (WGS) entry which is preliminary data.</text>
</comment>
<sequence length="195" mass="21939">MTGVYSRLLRIPLIIGCLFASTAFAQDQNWALTLYQTVLTDDPIEDVLLGQADYDSNFQLTALALSKTIPVDDTRYDLEWELQAVKHTSGQGHEEFNALLAARWYPFPWDGYLNTDVAVGFGLSYATEVPEFEIANKDDAEDLLAYILVELEFKPQSWESWSLVVRSHHRSGVFGLFNGVEGASNSLGLGMKYRF</sequence>
<organism evidence="2 3">
    <name type="scientific">Pontibacterium sinense</name>
    <dbReference type="NCBI Taxonomy" id="2781979"/>
    <lineage>
        <taxon>Bacteria</taxon>
        <taxon>Pseudomonadati</taxon>
        <taxon>Pseudomonadota</taxon>
        <taxon>Gammaproteobacteria</taxon>
        <taxon>Oceanospirillales</taxon>
        <taxon>Oceanospirillaceae</taxon>
        <taxon>Pontibacterium</taxon>
    </lineage>
</organism>
<gene>
    <name evidence="2" type="ORF">IOQ59_19690</name>
</gene>
<reference evidence="2" key="1">
    <citation type="submission" date="2020-10" db="EMBL/GenBank/DDBJ databases">
        <title>Bacterium isolated from coastal waters sediment.</title>
        <authorList>
            <person name="Chen R.-J."/>
            <person name="Lu D.-C."/>
            <person name="Zhu K.-L."/>
            <person name="Du Z.-J."/>
        </authorList>
    </citation>
    <scope>NUCLEOTIDE SEQUENCE</scope>
    <source>
        <strain evidence="2">N1Y112</strain>
    </source>
</reference>
<dbReference type="Proteomes" id="UP000640333">
    <property type="component" value="Unassembled WGS sequence"/>
</dbReference>
<keyword evidence="1" id="KW-0732">Signal</keyword>
<dbReference type="EMBL" id="JADEYS010000028">
    <property type="protein sequence ID" value="MBE9399490.1"/>
    <property type="molecule type" value="Genomic_DNA"/>
</dbReference>
<dbReference type="RefSeq" id="WP_193955185.1">
    <property type="nucleotide sequence ID" value="NZ_JADEYS010000028.1"/>
</dbReference>
<evidence type="ECO:0008006" key="4">
    <source>
        <dbReference type="Google" id="ProtNLM"/>
    </source>
</evidence>
<feature type="signal peptide" evidence="1">
    <location>
        <begin position="1"/>
        <end position="25"/>
    </location>
</feature>
<name>A0A8J7FDI5_9GAMM</name>